<evidence type="ECO:0000259" key="1">
    <source>
        <dbReference type="Pfam" id="PF13847"/>
    </source>
</evidence>
<dbReference type="Gene3D" id="3.40.50.150">
    <property type="entry name" value="Vaccinia Virus protein VP39"/>
    <property type="match status" value="1"/>
</dbReference>
<dbReference type="InterPro" id="IPR029063">
    <property type="entry name" value="SAM-dependent_MTases_sf"/>
</dbReference>
<dbReference type="EMBL" id="MHHY01000006">
    <property type="protein sequence ID" value="OGY40716.1"/>
    <property type="molecule type" value="Genomic_DNA"/>
</dbReference>
<dbReference type="SUPFAM" id="SSF53335">
    <property type="entry name" value="S-adenosyl-L-methionine-dependent methyltransferases"/>
    <property type="match status" value="1"/>
</dbReference>
<name>A0A1G1XM20_9BACT</name>
<reference evidence="2 3" key="1">
    <citation type="journal article" date="2016" name="Nat. Commun.">
        <title>Thousands of microbial genomes shed light on interconnected biogeochemical processes in an aquifer system.</title>
        <authorList>
            <person name="Anantharaman K."/>
            <person name="Brown C.T."/>
            <person name="Hug L.A."/>
            <person name="Sharon I."/>
            <person name="Castelle C.J."/>
            <person name="Probst A.J."/>
            <person name="Thomas B.C."/>
            <person name="Singh A."/>
            <person name="Wilkins M.J."/>
            <person name="Karaoz U."/>
            <person name="Brodie E.L."/>
            <person name="Williams K.H."/>
            <person name="Hubbard S.S."/>
            <person name="Banfield J.F."/>
        </authorList>
    </citation>
    <scope>NUCLEOTIDE SEQUENCE [LARGE SCALE GENOMIC DNA]</scope>
</reference>
<dbReference type="Proteomes" id="UP000178570">
    <property type="component" value="Unassembled WGS sequence"/>
</dbReference>
<feature type="domain" description="Methyltransferase" evidence="1">
    <location>
        <begin position="14"/>
        <end position="133"/>
    </location>
</feature>
<dbReference type="Pfam" id="PF13847">
    <property type="entry name" value="Methyltransf_31"/>
    <property type="match status" value="1"/>
</dbReference>
<organism evidence="2 3">
    <name type="scientific">Candidatus Brennerbacteria bacterium RIFOXYD1_FULL_41_16</name>
    <dbReference type="NCBI Taxonomy" id="1797529"/>
    <lineage>
        <taxon>Bacteria</taxon>
        <taxon>Candidatus Brenneribacteriota</taxon>
    </lineage>
</organism>
<comment type="caution">
    <text evidence="2">The sequence shown here is derived from an EMBL/GenBank/DDBJ whole genome shotgun (WGS) entry which is preliminary data.</text>
</comment>
<dbReference type="AlphaFoldDB" id="A0A1G1XM20"/>
<gene>
    <name evidence="2" type="ORF">A2570_01120</name>
</gene>
<dbReference type="CDD" id="cd02440">
    <property type="entry name" value="AdoMet_MTases"/>
    <property type="match status" value="1"/>
</dbReference>
<dbReference type="STRING" id="1797529.A2570_01120"/>
<evidence type="ECO:0000313" key="2">
    <source>
        <dbReference type="EMBL" id="OGY40716.1"/>
    </source>
</evidence>
<proteinExistence type="predicted"/>
<accession>A0A1G1XM20</accession>
<protein>
    <recommendedName>
        <fullName evidence="1">Methyltransferase domain-containing protein</fullName>
    </recommendedName>
</protein>
<dbReference type="InterPro" id="IPR025714">
    <property type="entry name" value="Methyltranfer_dom"/>
</dbReference>
<sequence>MIDIKKIIQESEIKAGDRVADFGAGSGFIATEIAKTVGEKGELIAIDILAEPLEVIESKSKHLGLMNIRTIKSDLEKENGSTLEANSTDAIVISNLLFQIERPEIIIKEAERISKQGGKIIAVEWLPEKMVSQGGNFSHSPQEIKKLFEGHGLNFVKEFVPGPNHYGLIYQK</sequence>
<evidence type="ECO:0000313" key="3">
    <source>
        <dbReference type="Proteomes" id="UP000178570"/>
    </source>
</evidence>